<dbReference type="EMBL" id="HBFQ01064384">
    <property type="protein sequence ID" value="CAD8871290.1"/>
    <property type="molecule type" value="Transcribed_RNA"/>
</dbReference>
<evidence type="ECO:0000313" key="4">
    <source>
        <dbReference type="EMBL" id="CAD8871290.1"/>
    </source>
</evidence>
<keyword evidence="1" id="KW-0433">Leucine-rich repeat</keyword>
<evidence type="ECO:0000256" key="2">
    <source>
        <dbReference type="ARBA" id="ARBA00022737"/>
    </source>
</evidence>
<protein>
    <submittedName>
        <fullName evidence="4">Uncharacterized protein</fullName>
    </submittedName>
</protein>
<organism evidence="4">
    <name type="scientific">Noctiluca scintillans</name>
    <name type="common">Sea sparkle</name>
    <name type="synonym">Red tide dinoflagellate</name>
    <dbReference type="NCBI Taxonomy" id="2966"/>
    <lineage>
        <taxon>Eukaryota</taxon>
        <taxon>Sar</taxon>
        <taxon>Alveolata</taxon>
        <taxon>Dinophyceae</taxon>
        <taxon>Noctilucales</taxon>
        <taxon>Noctilucaceae</taxon>
        <taxon>Noctiluca</taxon>
    </lineage>
</organism>
<dbReference type="PROSITE" id="PS51450">
    <property type="entry name" value="LRR"/>
    <property type="match status" value="2"/>
</dbReference>
<dbReference type="Gene3D" id="3.80.10.10">
    <property type="entry name" value="Ribonuclease Inhibitor"/>
    <property type="match status" value="1"/>
</dbReference>
<dbReference type="PANTHER" id="PTHR46652">
    <property type="entry name" value="LEUCINE-RICH REPEAT AND IQ DOMAIN-CONTAINING PROTEIN 1-RELATED"/>
    <property type="match status" value="1"/>
</dbReference>
<dbReference type="InterPro" id="IPR032675">
    <property type="entry name" value="LRR_dom_sf"/>
</dbReference>
<reference evidence="4" key="1">
    <citation type="submission" date="2021-01" db="EMBL/GenBank/DDBJ databases">
        <authorList>
            <person name="Corre E."/>
            <person name="Pelletier E."/>
            <person name="Niang G."/>
            <person name="Scheremetjew M."/>
            <person name="Finn R."/>
            <person name="Kale V."/>
            <person name="Holt S."/>
            <person name="Cochrane G."/>
            <person name="Meng A."/>
            <person name="Brown T."/>
            <person name="Cohen L."/>
        </authorList>
    </citation>
    <scope>NUCLEOTIDE SEQUENCE</scope>
</reference>
<feature type="compositionally biased region" description="Polar residues" evidence="3">
    <location>
        <begin position="254"/>
        <end position="273"/>
    </location>
</feature>
<accession>A0A7S1B0Q0</accession>
<keyword evidence="2" id="KW-0677">Repeat</keyword>
<sequence length="298" mass="33158">MAEDLPAPVRLDAFEPQPRARQINLQLVMMRSLPVDELDEFNSMSVEQAMSKAALLKTLHLEWQEIEDIANLEMFDSAEVLYLQHNRIEVIRGLESMPRLQFLALHSNRIGKVEHLSHLSELEFLDLSDNLIEMFDVKELPESINILNLKGNPCADSRWHVDRLRHHLFQLAILDGVELPETLGGADLAQSGLSLVLEEGALPQETLQGLSAFSKREELKSGVAASIADQIAAYSLEADADFEGFGGKVEGAVSRSQARQRADNSQRPGSSQGAELAGLKRAVFEDVRIRQFHGEADD</sequence>
<proteinExistence type="predicted"/>
<evidence type="ECO:0000256" key="1">
    <source>
        <dbReference type="ARBA" id="ARBA00022614"/>
    </source>
</evidence>
<name>A0A7S1B0Q0_NOCSC</name>
<dbReference type="InterPro" id="IPR001611">
    <property type="entry name" value="Leu-rich_rpt"/>
</dbReference>
<gene>
    <name evidence="4" type="ORF">NSCI0253_LOCUS45647</name>
</gene>
<dbReference type="PANTHER" id="PTHR46652:SF3">
    <property type="entry name" value="LEUCINE-RICH REPEAT-CONTAINING PROTEIN 9"/>
    <property type="match status" value="1"/>
</dbReference>
<dbReference type="SMART" id="SM00365">
    <property type="entry name" value="LRR_SD22"/>
    <property type="match status" value="3"/>
</dbReference>
<dbReference type="InterPro" id="IPR025875">
    <property type="entry name" value="Leu-rich_rpt_4"/>
</dbReference>
<dbReference type="Pfam" id="PF12799">
    <property type="entry name" value="LRR_4"/>
    <property type="match status" value="1"/>
</dbReference>
<feature type="region of interest" description="Disordered" evidence="3">
    <location>
        <begin position="253"/>
        <end position="277"/>
    </location>
</feature>
<dbReference type="InterPro" id="IPR050836">
    <property type="entry name" value="SDS22/Internalin_LRR"/>
</dbReference>
<dbReference type="AlphaFoldDB" id="A0A7S1B0Q0"/>
<dbReference type="SUPFAM" id="SSF52058">
    <property type="entry name" value="L domain-like"/>
    <property type="match status" value="1"/>
</dbReference>
<evidence type="ECO:0000256" key="3">
    <source>
        <dbReference type="SAM" id="MobiDB-lite"/>
    </source>
</evidence>